<dbReference type="SUPFAM" id="SSF52279">
    <property type="entry name" value="Beta-D-glucan exohydrolase, C-terminal domain"/>
    <property type="match status" value="1"/>
</dbReference>
<feature type="domain" description="Fibronectin type III-like" evidence="4">
    <location>
        <begin position="636"/>
        <end position="708"/>
    </location>
</feature>
<dbReference type="InterPro" id="IPR026891">
    <property type="entry name" value="Fn3-like"/>
</dbReference>
<dbReference type="SUPFAM" id="SSF51445">
    <property type="entry name" value="(Trans)glycosidases"/>
    <property type="match status" value="1"/>
</dbReference>
<name>A0ABT7CAW9_9MICO</name>
<reference evidence="5" key="1">
    <citation type="submission" date="2018-03" db="EMBL/GenBank/DDBJ databases">
        <authorList>
            <person name="Nunes O.C."/>
            <person name="Lopes A.R."/>
            <person name="Froufe H."/>
            <person name="Munoz-Merida A."/>
            <person name="Barroso C."/>
            <person name="Egas C."/>
        </authorList>
    </citation>
    <scope>NUCLEOTIDE SEQUENCE</scope>
    <source>
        <strain evidence="5">ON4</strain>
    </source>
</reference>
<dbReference type="SMART" id="SM01217">
    <property type="entry name" value="Fn3_like"/>
    <property type="match status" value="1"/>
</dbReference>
<evidence type="ECO:0000256" key="1">
    <source>
        <dbReference type="ARBA" id="ARBA00005336"/>
    </source>
</evidence>
<dbReference type="InterPro" id="IPR013783">
    <property type="entry name" value="Ig-like_fold"/>
</dbReference>
<comment type="caution">
    <text evidence="5">The sequence shown here is derived from an EMBL/GenBank/DDBJ whole genome shotgun (WGS) entry which is preliminary data.</text>
</comment>
<dbReference type="GO" id="GO:0016787">
    <property type="term" value="F:hydrolase activity"/>
    <property type="evidence" value="ECO:0007669"/>
    <property type="project" value="UniProtKB-KW"/>
</dbReference>
<keyword evidence="6" id="KW-1185">Reference proteome</keyword>
<dbReference type="Gene3D" id="2.60.40.10">
    <property type="entry name" value="Immunoglobulins"/>
    <property type="match status" value="1"/>
</dbReference>
<dbReference type="InterPro" id="IPR050288">
    <property type="entry name" value="Cellulose_deg_GH3"/>
</dbReference>
<protein>
    <submittedName>
        <fullName evidence="5">Glycosyl hydrolase</fullName>
    </submittedName>
</protein>
<reference evidence="5" key="2">
    <citation type="journal article" date="2022" name="Sci. Rep.">
        <title>In silico prediction of the enzymes involved in the degradation of the herbicide molinate by Gulosibacter molinativorax ON4T.</title>
        <authorList>
            <person name="Lopes A.R."/>
            <person name="Bunin E."/>
            <person name="Viana A.T."/>
            <person name="Froufe H."/>
            <person name="Munoz-Merida A."/>
            <person name="Pinho D."/>
            <person name="Figueiredo J."/>
            <person name="Barroso C."/>
            <person name="Vaz-Moreira I."/>
            <person name="Bellanger X."/>
            <person name="Egas C."/>
            <person name="Nunes O.C."/>
        </authorList>
    </citation>
    <scope>NUCLEOTIDE SEQUENCE</scope>
    <source>
        <strain evidence="5">ON4</strain>
    </source>
</reference>
<evidence type="ECO:0000313" key="6">
    <source>
        <dbReference type="Proteomes" id="UP001170379"/>
    </source>
</evidence>
<comment type="similarity">
    <text evidence="1">Belongs to the glycosyl hydrolase 3 family.</text>
</comment>
<dbReference type="Gene3D" id="3.20.20.300">
    <property type="entry name" value="Glycoside hydrolase, family 3, N-terminal domain"/>
    <property type="match status" value="1"/>
</dbReference>
<evidence type="ECO:0000256" key="3">
    <source>
        <dbReference type="SAM" id="MobiDB-lite"/>
    </source>
</evidence>
<dbReference type="InterPro" id="IPR036962">
    <property type="entry name" value="Glyco_hydro_3_N_sf"/>
</dbReference>
<dbReference type="Gene3D" id="3.40.50.1700">
    <property type="entry name" value="Glycoside hydrolase family 3 C-terminal domain"/>
    <property type="match status" value="1"/>
</dbReference>
<evidence type="ECO:0000313" key="5">
    <source>
        <dbReference type="EMBL" id="MDJ1371907.1"/>
    </source>
</evidence>
<gene>
    <name evidence="5" type="ORF">C7K25_11105</name>
</gene>
<dbReference type="Pfam" id="PF14310">
    <property type="entry name" value="Fn3-like"/>
    <property type="match status" value="1"/>
</dbReference>
<dbReference type="Pfam" id="PF00933">
    <property type="entry name" value="Glyco_hydro_3"/>
    <property type="match status" value="1"/>
</dbReference>
<dbReference type="InterPro" id="IPR036881">
    <property type="entry name" value="Glyco_hydro_3_C_sf"/>
</dbReference>
<proteinExistence type="inferred from homology"/>
<evidence type="ECO:0000259" key="4">
    <source>
        <dbReference type="SMART" id="SM01217"/>
    </source>
</evidence>
<dbReference type="RefSeq" id="WP_051266992.1">
    <property type="nucleotide sequence ID" value="NZ_CP028426.1"/>
</dbReference>
<dbReference type="PRINTS" id="PR00133">
    <property type="entry name" value="GLHYDRLASE3"/>
</dbReference>
<dbReference type="PANTHER" id="PTHR42715:SF10">
    <property type="entry name" value="BETA-GLUCOSIDASE"/>
    <property type="match status" value="1"/>
</dbReference>
<organism evidence="5 6">
    <name type="scientific">Gulosibacter molinativorax</name>
    <dbReference type="NCBI Taxonomy" id="256821"/>
    <lineage>
        <taxon>Bacteria</taxon>
        <taxon>Bacillati</taxon>
        <taxon>Actinomycetota</taxon>
        <taxon>Actinomycetes</taxon>
        <taxon>Micrococcales</taxon>
        <taxon>Microbacteriaceae</taxon>
        <taxon>Gulosibacter</taxon>
    </lineage>
</organism>
<keyword evidence="2 5" id="KW-0378">Hydrolase</keyword>
<accession>A0ABT7CAW9</accession>
<dbReference type="EMBL" id="PXVD01000017">
    <property type="protein sequence ID" value="MDJ1371907.1"/>
    <property type="molecule type" value="Genomic_DNA"/>
</dbReference>
<dbReference type="Proteomes" id="UP001170379">
    <property type="component" value="Unassembled WGS sequence"/>
</dbReference>
<sequence>MTEDRAEQAEQPNTNGNSEQPWRDTSRAPRERAELLVGAMTIEQKIAQLHGAMETINIYNIELPEDLSEAADQFRVQRHVAGIEELGIPRFRITNGPVGVGMGDGYPSPSATSLPMTIALAAGFDPKLAHEYGDIIGSETATLGQHVLEGPGLCLHRTITAGRNFEYFSEDPYLSGIMGIEVTKAIQAHDIIAMAKHFVLNDQELERFRTSVEIDEHVLRELYLLPFEMVVKDADLAAMMSAYNRIRSVYASEYRHTLTDILRGEWGFEGYVQSDFWSARSAAPSLNAGLDHEMPDANWYNEENILRALEDTSLEIETVDRALVRRFTQMFRFGQFERTYAPGEIDAKAHGARAREIGAQTAVLLRNDGLLPLDPNMPTIAIIGQQKFAAEACLGGGGSSKVDPLYTVPPLEGMQDVLAGLGSEAKVELFTVADDLSNLEDARMVASGADAVVIMAGVVASEGEDMAEPLLPNNQNRMVAELLTANPATVVVLKDSNPVLLPWIDDARAVLEVWNQGTEDGHVVADLVFGVVTPSGKLPTTYPRDAKDTLHAAHPERYPGTDEGDGYPVIRYTEGLGMGYRWFQSQGIEPLFGFGYGLSYTTFDVANVKVDALGGVRSRVTVTATVTNTGDRAGAEVVQVYVGIPADGQPPKRLVGFRKVHLEPCEQQTVSIVIDPESSNHPFGVWDYRAHAFVDVEGDYTVYVGTSAADTPHAFPVTSTSNA</sequence>
<dbReference type="InterPro" id="IPR001764">
    <property type="entry name" value="Glyco_hydro_3_N"/>
</dbReference>
<evidence type="ECO:0000256" key="2">
    <source>
        <dbReference type="ARBA" id="ARBA00022801"/>
    </source>
</evidence>
<dbReference type="Pfam" id="PF01915">
    <property type="entry name" value="Glyco_hydro_3_C"/>
    <property type="match status" value="1"/>
</dbReference>
<feature type="region of interest" description="Disordered" evidence="3">
    <location>
        <begin position="1"/>
        <end position="29"/>
    </location>
</feature>
<dbReference type="InterPro" id="IPR017853">
    <property type="entry name" value="GH"/>
</dbReference>
<dbReference type="InterPro" id="IPR002772">
    <property type="entry name" value="Glyco_hydro_3_C"/>
</dbReference>
<feature type="compositionally biased region" description="Polar residues" evidence="3">
    <location>
        <begin position="10"/>
        <end position="20"/>
    </location>
</feature>
<dbReference type="PANTHER" id="PTHR42715">
    <property type="entry name" value="BETA-GLUCOSIDASE"/>
    <property type="match status" value="1"/>
</dbReference>